<gene>
    <name evidence="1" type="ORF">BN59_00627</name>
    <name evidence="2" type="ORF">BN59_00920</name>
    <name evidence="3" type="ORF">BN59_01088</name>
</gene>
<dbReference type="EMBL" id="CCSB01000001">
    <property type="protein sequence ID" value="CDZ76646.1"/>
    <property type="molecule type" value="Genomic_DNA"/>
</dbReference>
<sequence>MQSYIRFLISVINHSNPDSIRALSPHHVNDLENDLGLIQVLKELVLPILLSILSTFSNLQNKVTSCFTYIA</sequence>
<organism evidence="1 4">
    <name type="scientific">Legionella massiliensis</name>
    <dbReference type="NCBI Taxonomy" id="1034943"/>
    <lineage>
        <taxon>Bacteria</taxon>
        <taxon>Pseudomonadati</taxon>
        <taxon>Pseudomonadota</taxon>
        <taxon>Gammaproteobacteria</taxon>
        <taxon>Legionellales</taxon>
        <taxon>Legionellaceae</taxon>
        <taxon>Legionella</taxon>
    </lineage>
</organism>
<name>A0A078KX61_9GAMM</name>
<protein>
    <submittedName>
        <fullName evidence="1">Uncharacterized protein</fullName>
    </submittedName>
</protein>
<evidence type="ECO:0000313" key="2">
    <source>
        <dbReference type="EMBL" id="CDZ76646.1"/>
    </source>
</evidence>
<proteinExistence type="predicted"/>
<dbReference type="Proteomes" id="UP000044071">
    <property type="component" value="Unassembled WGS sequence"/>
</dbReference>
<reference evidence="1 4" key="1">
    <citation type="submission" date="2014-06" db="EMBL/GenBank/DDBJ databases">
        <authorList>
            <person name="Urmite Genomes Urmite Genomes"/>
        </authorList>
    </citation>
    <scope>NUCLEOTIDE SEQUENCE [LARGE SCALE GENOMIC DNA]</scope>
</reference>
<evidence type="ECO:0000313" key="1">
    <source>
        <dbReference type="EMBL" id="CDZ76359.1"/>
    </source>
</evidence>
<dbReference type="EMBL" id="CCSB01000001">
    <property type="protein sequence ID" value="CDZ76359.1"/>
    <property type="molecule type" value="Genomic_DNA"/>
</dbReference>
<evidence type="ECO:0000313" key="4">
    <source>
        <dbReference type="Proteomes" id="UP000044071"/>
    </source>
</evidence>
<dbReference type="AlphaFoldDB" id="A0A078KX61"/>
<dbReference type="STRING" id="1034943.BN59_00627"/>
<evidence type="ECO:0000313" key="3">
    <source>
        <dbReference type="EMBL" id="CDZ76812.1"/>
    </source>
</evidence>
<accession>A0A078KX61</accession>
<dbReference type="EMBL" id="CCSB01000001">
    <property type="protein sequence ID" value="CDZ76812.1"/>
    <property type="molecule type" value="Genomic_DNA"/>
</dbReference>
<keyword evidence="4" id="KW-1185">Reference proteome</keyword>